<comment type="caution">
    <text evidence="2">The sequence shown here is derived from an EMBL/GenBank/DDBJ whole genome shotgun (WGS) entry which is preliminary data.</text>
</comment>
<reference evidence="2 3" key="1">
    <citation type="submission" date="2019-04" db="EMBL/GenBank/DDBJ databases">
        <title>Sphingobacterium olei sp. nov., isolated from oil-contaminated soil.</title>
        <authorList>
            <person name="Liu B."/>
        </authorList>
    </citation>
    <scope>NUCLEOTIDE SEQUENCE [LARGE SCALE GENOMIC DNA]</scope>
    <source>
        <strain evidence="2 3">HAL-9</strain>
    </source>
</reference>
<evidence type="ECO:0000313" key="3">
    <source>
        <dbReference type="Proteomes" id="UP000306808"/>
    </source>
</evidence>
<keyword evidence="3" id="KW-1185">Reference proteome</keyword>
<protein>
    <submittedName>
        <fullName evidence="2">Uncharacterized protein</fullName>
    </submittedName>
</protein>
<dbReference type="RefSeq" id="WP_136902008.1">
    <property type="nucleotide sequence ID" value="NZ_SUME01000005.1"/>
</dbReference>
<organism evidence="2 3">
    <name type="scientific">Sphingobacterium olei</name>
    <dbReference type="NCBI Taxonomy" id="2571155"/>
    <lineage>
        <taxon>Bacteria</taxon>
        <taxon>Pseudomonadati</taxon>
        <taxon>Bacteroidota</taxon>
        <taxon>Sphingobacteriia</taxon>
        <taxon>Sphingobacteriales</taxon>
        <taxon>Sphingobacteriaceae</taxon>
        <taxon>Sphingobacterium</taxon>
    </lineage>
</organism>
<accession>A0A4V6WHV0</accession>
<gene>
    <name evidence="2" type="ORF">FAZ15_14390</name>
</gene>
<evidence type="ECO:0000256" key="1">
    <source>
        <dbReference type="SAM" id="Phobius"/>
    </source>
</evidence>
<keyword evidence="1" id="KW-1133">Transmembrane helix</keyword>
<name>A0A4V6WHV0_9SPHI</name>
<feature type="transmembrane region" description="Helical" evidence="1">
    <location>
        <begin position="33"/>
        <end position="55"/>
    </location>
</feature>
<keyword evidence="1" id="KW-0812">Transmembrane</keyword>
<dbReference type="OrthoDB" id="9904760at2"/>
<dbReference type="Proteomes" id="UP000306808">
    <property type="component" value="Unassembled WGS sequence"/>
</dbReference>
<dbReference type="AlphaFoldDB" id="A0A4V6WHV0"/>
<evidence type="ECO:0000313" key="2">
    <source>
        <dbReference type="EMBL" id="TJZ60068.1"/>
    </source>
</evidence>
<sequence length="99" mass="11158">MLKPKGNGISPEGWQDKQNNSAKPPYLPCHYAVSFWLGGAVAVRLIFASFCSFFNPIPINERLLKHVWAKELGVFGMLSLIRTKLFKCEGALRGKFKVF</sequence>
<keyword evidence="1" id="KW-0472">Membrane</keyword>
<proteinExistence type="predicted"/>
<dbReference type="EMBL" id="SUME01000005">
    <property type="protein sequence ID" value="TJZ60068.1"/>
    <property type="molecule type" value="Genomic_DNA"/>
</dbReference>